<feature type="region of interest" description="Disordered" evidence="1">
    <location>
        <begin position="63"/>
        <end position="118"/>
    </location>
</feature>
<sequence>MVDECINGDGEDEFCFGEDVRELEEEACCGCMEDRRELKKRFEKMMKMVKVMTIYFGGSAPMDGDVEHTPTNHHERTPREITLTRKVVYPEPTKGPKAKESQSGSSKGNKSQPKSFGKFGQSEELEFEALSEKLNWENPEGSDYPFDLTKPLPLVMSGNRQKLPVDYFFNNDLKYLQGGVSTMTYTTSITKTKVIQYDIPGIEDMVLNIWVPVKVSYDKTYVMGNLTLERTTSRFKEGNFPRLHINDIKDTLLLVVQNRLTNLSGDDVSDFAIALRMFTRSLVIQKRVEDL</sequence>
<gene>
    <name evidence="2" type="ORF">Tco_1016268</name>
</gene>
<feature type="compositionally biased region" description="Basic and acidic residues" evidence="1">
    <location>
        <begin position="65"/>
        <end position="83"/>
    </location>
</feature>
<organism evidence="2 3">
    <name type="scientific">Tanacetum coccineum</name>
    <dbReference type="NCBI Taxonomy" id="301880"/>
    <lineage>
        <taxon>Eukaryota</taxon>
        <taxon>Viridiplantae</taxon>
        <taxon>Streptophyta</taxon>
        <taxon>Embryophyta</taxon>
        <taxon>Tracheophyta</taxon>
        <taxon>Spermatophyta</taxon>
        <taxon>Magnoliopsida</taxon>
        <taxon>eudicotyledons</taxon>
        <taxon>Gunneridae</taxon>
        <taxon>Pentapetalae</taxon>
        <taxon>asterids</taxon>
        <taxon>campanulids</taxon>
        <taxon>Asterales</taxon>
        <taxon>Asteraceae</taxon>
        <taxon>Asteroideae</taxon>
        <taxon>Anthemideae</taxon>
        <taxon>Anthemidinae</taxon>
        <taxon>Tanacetum</taxon>
    </lineage>
</organism>
<evidence type="ECO:0000256" key="1">
    <source>
        <dbReference type="SAM" id="MobiDB-lite"/>
    </source>
</evidence>
<name>A0ABQ5FPH7_9ASTR</name>
<accession>A0ABQ5FPH7</accession>
<dbReference type="Proteomes" id="UP001151760">
    <property type="component" value="Unassembled WGS sequence"/>
</dbReference>
<comment type="caution">
    <text evidence="2">The sequence shown here is derived from an EMBL/GenBank/DDBJ whole genome shotgun (WGS) entry which is preliminary data.</text>
</comment>
<dbReference type="EMBL" id="BQNB010017578">
    <property type="protein sequence ID" value="GJT64788.1"/>
    <property type="molecule type" value="Genomic_DNA"/>
</dbReference>
<evidence type="ECO:0000313" key="3">
    <source>
        <dbReference type="Proteomes" id="UP001151760"/>
    </source>
</evidence>
<reference evidence="2" key="2">
    <citation type="submission" date="2022-01" db="EMBL/GenBank/DDBJ databases">
        <authorList>
            <person name="Yamashiro T."/>
            <person name="Shiraishi A."/>
            <person name="Satake H."/>
            <person name="Nakayama K."/>
        </authorList>
    </citation>
    <scope>NUCLEOTIDE SEQUENCE</scope>
</reference>
<protein>
    <submittedName>
        <fullName evidence="2">Uncharacterized protein</fullName>
    </submittedName>
</protein>
<reference evidence="2" key="1">
    <citation type="journal article" date="2022" name="Int. J. Mol. Sci.">
        <title>Draft Genome of Tanacetum Coccineum: Genomic Comparison of Closely Related Tanacetum-Family Plants.</title>
        <authorList>
            <person name="Yamashiro T."/>
            <person name="Shiraishi A."/>
            <person name="Nakayama K."/>
            <person name="Satake H."/>
        </authorList>
    </citation>
    <scope>NUCLEOTIDE SEQUENCE</scope>
</reference>
<proteinExistence type="predicted"/>
<feature type="compositionally biased region" description="Low complexity" evidence="1">
    <location>
        <begin position="101"/>
        <end position="115"/>
    </location>
</feature>
<keyword evidence="3" id="KW-1185">Reference proteome</keyword>
<evidence type="ECO:0000313" key="2">
    <source>
        <dbReference type="EMBL" id="GJT64788.1"/>
    </source>
</evidence>